<evidence type="ECO:0000256" key="2">
    <source>
        <dbReference type="ARBA" id="ARBA00001946"/>
    </source>
</evidence>
<dbReference type="PROSITE" id="PS50142">
    <property type="entry name" value="RNASE_3_2"/>
    <property type="match status" value="2"/>
</dbReference>
<dbReference type="Gene3D" id="3.40.50.300">
    <property type="entry name" value="P-loop containing nucleotide triphosphate hydrolases"/>
    <property type="match status" value="2"/>
</dbReference>
<dbReference type="GO" id="GO:0004525">
    <property type="term" value="F:ribonuclease III activity"/>
    <property type="evidence" value="ECO:0007669"/>
    <property type="project" value="InterPro"/>
</dbReference>
<feature type="domain" description="Dicer dsRNA-binding fold" evidence="21">
    <location>
        <begin position="565"/>
        <end position="658"/>
    </location>
</feature>
<organism evidence="22 23">
    <name type="scientific">Lachnellula occidentalis</name>
    <dbReference type="NCBI Taxonomy" id="215460"/>
    <lineage>
        <taxon>Eukaryota</taxon>
        <taxon>Fungi</taxon>
        <taxon>Dikarya</taxon>
        <taxon>Ascomycota</taxon>
        <taxon>Pezizomycotina</taxon>
        <taxon>Leotiomycetes</taxon>
        <taxon>Helotiales</taxon>
        <taxon>Lachnaceae</taxon>
        <taxon>Lachnellula</taxon>
    </lineage>
</organism>
<dbReference type="CDD" id="cd00593">
    <property type="entry name" value="RIBOc"/>
    <property type="match status" value="2"/>
</dbReference>
<protein>
    <submittedName>
        <fullName evidence="22">Dicer-like protein</fullName>
    </submittedName>
</protein>
<evidence type="ECO:0000256" key="13">
    <source>
        <dbReference type="ARBA" id="ARBA00023211"/>
    </source>
</evidence>
<dbReference type="InterPro" id="IPR036389">
    <property type="entry name" value="RNase_III_sf"/>
</dbReference>
<evidence type="ECO:0000256" key="15">
    <source>
        <dbReference type="PROSITE-ProRule" id="PRU00657"/>
    </source>
</evidence>
<evidence type="ECO:0000256" key="4">
    <source>
        <dbReference type="ARBA" id="ARBA00022723"/>
    </source>
</evidence>
<dbReference type="PANTHER" id="PTHR14950">
    <property type="entry name" value="DICER-RELATED"/>
    <property type="match status" value="1"/>
</dbReference>
<accession>A0A8H8S7Q5</accession>
<comment type="function">
    <text evidence="14">Dicer-like endonuclease involved in cleaving double-stranded RNA in the RNA interference (RNAi) pathway. Produces 21 to 25 bp dsRNAs (siRNAs) which target the selective destruction of homologous RNAs leading to sequence-specific suppression of gene expression, called post-transcriptional gene silencing (PTGS). Part of a broad host defense response against viral infection and transposons.</text>
</comment>
<dbReference type="FunFam" id="1.10.1520.10:FF:000032">
    <property type="entry name" value="Dicer-like protein 2"/>
    <property type="match status" value="1"/>
</dbReference>
<dbReference type="PROSITE" id="PS51192">
    <property type="entry name" value="HELICASE_ATP_BIND_1"/>
    <property type="match status" value="1"/>
</dbReference>
<evidence type="ECO:0000256" key="14">
    <source>
        <dbReference type="ARBA" id="ARBA00025403"/>
    </source>
</evidence>
<keyword evidence="10" id="KW-0460">Magnesium</keyword>
<evidence type="ECO:0000256" key="9">
    <source>
        <dbReference type="ARBA" id="ARBA00022840"/>
    </source>
</evidence>
<feature type="domain" description="Helicase ATP-binding" evidence="19">
    <location>
        <begin position="76"/>
        <end position="207"/>
    </location>
</feature>
<dbReference type="InterPro" id="IPR027417">
    <property type="entry name" value="P-loop_NTPase"/>
</dbReference>
<dbReference type="SUPFAM" id="SSF69065">
    <property type="entry name" value="RNase III domain-like"/>
    <property type="match status" value="2"/>
</dbReference>
<dbReference type="GO" id="GO:0030422">
    <property type="term" value="P:siRNA processing"/>
    <property type="evidence" value="ECO:0007669"/>
    <property type="project" value="TreeGrafter"/>
</dbReference>
<dbReference type="PROSITE" id="PS51194">
    <property type="entry name" value="HELICASE_CTER"/>
    <property type="match status" value="1"/>
</dbReference>
<keyword evidence="7" id="KW-0378">Hydrolase</keyword>
<dbReference type="Pfam" id="PF00271">
    <property type="entry name" value="Helicase_C"/>
    <property type="match status" value="1"/>
</dbReference>
<evidence type="ECO:0000313" key="22">
    <source>
        <dbReference type="EMBL" id="TVY48374.1"/>
    </source>
</evidence>
<evidence type="ECO:0000256" key="6">
    <source>
        <dbReference type="ARBA" id="ARBA00022741"/>
    </source>
</evidence>
<feature type="compositionally biased region" description="Acidic residues" evidence="16">
    <location>
        <begin position="28"/>
        <end position="47"/>
    </location>
</feature>
<dbReference type="Gene3D" id="3.30.160.380">
    <property type="entry name" value="Dicer dimerisation domain"/>
    <property type="match status" value="1"/>
</dbReference>
<dbReference type="Pfam" id="PF00636">
    <property type="entry name" value="Ribonuclease_3"/>
    <property type="match status" value="2"/>
</dbReference>
<keyword evidence="9" id="KW-0067">ATP-binding</keyword>
<dbReference type="GO" id="GO:0004386">
    <property type="term" value="F:helicase activity"/>
    <property type="evidence" value="ECO:0007669"/>
    <property type="project" value="UniProtKB-KW"/>
</dbReference>
<dbReference type="Gene3D" id="1.10.1520.10">
    <property type="entry name" value="Ribonuclease III domain"/>
    <property type="match status" value="2"/>
</dbReference>
<comment type="caution">
    <text evidence="22">The sequence shown here is derived from an EMBL/GenBank/DDBJ whole genome shotgun (WGS) entry which is preliminary data.</text>
</comment>
<dbReference type="SMART" id="SM00490">
    <property type="entry name" value="HELICc"/>
    <property type="match status" value="1"/>
</dbReference>
<dbReference type="GO" id="GO:0005524">
    <property type="term" value="F:ATP binding"/>
    <property type="evidence" value="ECO:0007669"/>
    <property type="project" value="UniProtKB-KW"/>
</dbReference>
<dbReference type="SUPFAM" id="SSF52540">
    <property type="entry name" value="P-loop containing nucleoside triphosphate hydrolases"/>
    <property type="match status" value="1"/>
</dbReference>
<dbReference type="InterPro" id="IPR000999">
    <property type="entry name" value="RNase_III_dom"/>
</dbReference>
<dbReference type="GO" id="GO:0005634">
    <property type="term" value="C:nucleus"/>
    <property type="evidence" value="ECO:0007669"/>
    <property type="project" value="TreeGrafter"/>
</dbReference>
<evidence type="ECO:0000256" key="8">
    <source>
        <dbReference type="ARBA" id="ARBA00022806"/>
    </source>
</evidence>
<keyword evidence="23" id="KW-1185">Reference proteome</keyword>
<dbReference type="Proteomes" id="UP000443090">
    <property type="component" value="Unassembled WGS sequence"/>
</dbReference>
<feature type="domain" description="Helicase C-terminal" evidence="20">
    <location>
        <begin position="373"/>
        <end position="547"/>
    </location>
</feature>
<evidence type="ECO:0000259" key="19">
    <source>
        <dbReference type="PROSITE" id="PS51192"/>
    </source>
</evidence>
<dbReference type="CDD" id="cd18802">
    <property type="entry name" value="SF2_C_dicer"/>
    <property type="match status" value="1"/>
</dbReference>
<dbReference type="EMBL" id="QGMI01000049">
    <property type="protein sequence ID" value="TVY48374.1"/>
    <property type="molecule type" value="Genomic_DNA"/>
</dbReference>
<evidence type="ECO:0000256" key="12">
    <source>
        <dbReference type="ARBA" id="ARBA00023118"/>
    </source>
</evidence>
<dbReference type="InterPro" id="IPR014001">
    <property type="entry name" value="Helicase_ATP-bd"/>
</dbReference>
<dbReference type="SUPFAM" id="SSF54768">
    <property type="entry name" value="dsRNA-binding domain-like"/>
    <property type="match status" value="1"/>
</dbReference>
<evidence type="ECO:0000259" key="20">
    <source>
        <dbReference type="PROSITE" id="PS51194"/>
    </source>
</evidence>
<sequence length="1398" mass="157043">MDLDDSDTELSDSFPPRADELPVTANEIVEDLTGEADEEKEAPESVDDGPTVLRPWSYQTEMLQESLRRNVIVAMIWFLAPTVSLCFQQYEYIKRHIPSVQVKFLSGADNVDRWTDPQHWDVVLKNVKILVSTYQILLDALTHGFVKMDSLAHNCVGNHAGSKIMKSFYHRRKAEGHSIPRILGLTASPVMRSDPKSVTQIEETLDAICRTPKYHRAELLENNKRPVLSEVFFDSLAVGDLSEYTRTIASLGQAYSRLKILEDPYVIALQKEDTDKSRRKLEKVLLSQKTWCSTEMKRFYSTACKVCTELGAWAVDKYVSEVVTNYQREVEKSLGGIWDVSSAEKTYLAKALNQVQTTQTSEIPEAMPLISNKVRKLIDILLGEPPTFSGIVFVQERAMVFVLARLLSVHPETRGRFRVGTMVGNSSHSSRPQSVAEFLSADSHTDTLSEFRSGKLDLVIATSVLEEGIDVPACNVVICFQKPANLKSFVQRRGRARSRDSKLILLLETDTTSTPWEQLEMYMKTLYEDDMRQLHQYEVLESSEEHDGRYFRVEKTGALLDLDNALPHLYHFCAKLPATEYVDLRPEFICTEDEGLVRATVILPLSVDKMVRVASSQTSWSSEKNAIKDAAFEAYMALYKAGLVNDHMLPLLRHGVDVDDLLSSKVETRASLMTVKDQLNPWIGVAQVRKAKGHLVPYEMTIGELKINMYLPLELPTMPPFQLFWDSQTEVTVKIVLEDCVLVGDYRKAKDETLLLLAAGFGSRFPIEQKRHVILFSTDGITPLKTPIGHHKADDYNFDIHPSSIGLIRDVLYNNQKYLYQSSLPTKPSIETVKSPYDGYENAPASAHLHLKPLTKKADFIHKVASDDHKPSSKPFSVVLPTSRCTVDDIPFAFVQFGLFIPSIMHRFASYLIAEKLSKSILKKVDISDLELIRTAIIASSANEGISYQRLEFLGDSILKLCTSIQLIAAYPLFHEGYLSAKKDRLVANSRLSRGCLEVGLDQFIITRPFRGLKWRPLYDEDLLAMTNQDGEREVSSKVLADVVEALVGAAMVNGGFPKALACLQVFLPEIEWKPLDTRRGELFERAAEADLPEGLKPLETLIGYQFNKKALLLEGITHASYNAGLQSYERLEFLGDSILDNIVVLAMYAQDPELSHFQMHLLRTALVNADFLAFICMSWDIEQEACDLQQTGGTSSDSGSATFEEISTTVKFPLWRYLRHMSPPLSSVQIATSKRFAELQPEIKNVIDNGSHYPWALLAKLQAHKFYSDIVESLLGAVWIDSGSLNECTAIVERMGILKYLRRILKDGVHVMHPKEELGILADSLKVKYKLRIDSVKQYVCEVFVGAERIVRYEGGVSKMEAQTKAAELAVAILGKRKDGAGGVELELGCEGDAMVE</sequence>
<dbReference type="PROSITE" id="PS51327">
    <property type="entry name" value="DICER_DSRBF"/>
    <property type="match status" value="1"/>
</dbReference>
<dbReference type="GO" id="GO:0003723">
    <property type="term" value="F:RNA binding"/>
    <property type="evidence" value="ECO:0007669"/>
    <property type="project" value="UniProtKB-UniRule"/>
</dbReference>
<comment type="similarity">
    <text evidence="15">Belongs to the helicase family. Dicer subfamily.</text>
</comment>
<keyword evidence="3" id="KW-0930">Antiviral protein</keyword>
<dbReference type="InterPro" id="IPR001650">
    <property type="entry name" value="Helicase_C-like"/>
</dbReference>
<keyword evidence="8" id="KW-0347">Helicase</keyword>
<evidence type="ECO:0000256" key="11">
    <source>
        <dbReference type="ARBA" id="ARBA00022884"/>
    </source>
</evidence>
<comment type="cofactor">
    <cofactor evidence="2">
        <name>Mg(2+)</name>
        <dbReference type="ChEBI" id="CHEBI:18420"/>
    </cofactor>
</comment>
<dbReference type="PROSITE" id="PS50137">
    <property type="entry name" value="DS_RBD"/>
    <property type="match status" value="1"/>
</dbReference>
<feature type="domain" description="DRBM" evidence="17">
    <location>
        <begin position="1314"/>
        <end position="1377"/>
    </location>
</feature>
<evidence type="ECO:0000256" key="7">
    <source>
        <dbReference type="ARBA" id="ARBA00022801"/>
    </source>
</evidence>
<keyword evidence="4" id="KW-0479">Metal-binding</keyword>
<dbReference type="SMART" id="SM00535">
    <property type="entry name" value="RIBOc"/>
    <property type="match status" value="2"/>
</dbReference>
<dbReference type="OrthoDB" id="416741at2759"/>
<dbReference type="GO" id="GO:0051607">
    <property type="term" value="P:defense response to virus"/>
    <property type="evidence" value="ECO:0007669"/>
    <property type="project" value="UniProtKB-KW"/>
</dbReference>
<evidence type="ECO:0000256" key="16">
    <source>
        <dbReference type="SAM" id="MobiDB-lite"/>
    </source>
</evidence>
<feature type="domain" description="RNase III" evidence="18">
    <location>
        <begin position="914"/>
        <end position="1056"/>
    </location>
</feature>
<keyword evidence="11 15" id="KW-0694">RNA-binding</keyword>
<dbReference type="InterPro" id="IPR038248">
    <property type="entry name" value="Dicer_dimer_sf"/>
</dbReference>
<dbReference type="PANTHER" id="PTHR14950:SF37">
    <property type="entry name" value="ENDORIBONUCLEASE DICER"/>
    <property type="match status" value="1"/>
</dbReference>
<dbReference type="Pfam" id="PF03368">
    <property type="entry name" value="Dicer_dimer"/>
    <property type="match status" value="1"/>
</dbReference>
<reference evidence="22 23" key="1">
    <citation type="submission" date="2018-05" db="EMBL/GenBank/DDBJ databases">
        <title>Genome sequencing and assembly of the regulated plant pathogen Lachnellula willkommii and related sister species for the development of diagnostic species identification markers.</title>
        <authorList>
            <person name="Giroux E."/>
            <person name="Bilodeau G."/>
        </authorList>
    </citation>
    <scope>NUCLEOTIDE SEQUENCE [LARGE SCALE GENOMIC DNA]</scope>
    <source>
        <strain evidence="22 23">CBS 160.35</strain>
    </source>
</reference>
<keyword evidence="6" id="KW-0547">Nucleotide-binding</keyword>
<dbReference type="InterPro" id="IPR014720">
    <property type="entry name" value="dsRBD_dom"/>
</dbReference>
<evidence type="ECO:0000256" key="3">
    <source>
        <dbReference type="ARBA" id="ARBA00022721"/>
    </source>
</evidence>
<evidence type="ECO:0000256" key="10">
    <source>
        <dbReference type="ARBA" id="ARBA00022842"/>
    </source>
</evidence>
<dbReference type="InterPro" id="IPR005034">
    <property type="entry name" value="Dicer_dimerisation"/>
</dbReference>
<feature type="region of interest" description="Disordered" evidence="16">
    <location>
        <begin position="1"/>
        <end position="51"/>
    </location>
</feature>
<dbReference type="GO" id="GO:0046872">
    <property type="term" value="F:metal ion binding"/>
    <property type="evidence" value="ECO:0007669"/>
    <property type="project" value="UniProtKB-KW"/>
</dbReference>
<feature type="domain" description="RNase III" evidence="18">
    <location>
        <begin position="1096"/>
        <end position="1284"/>
    </location>
</feature>
<dbReference type="PROSITE" id="PS00517">
    <property type="entry name" value="RNASE_3_1"/>
    <property type="match status" value="2"/>
</dbReference>
<evidence type="ECO:0000256" key="5">
    <source>
        <dbReference type="ARBA" id="ARBA00022737"/>
    </source>
</evidence>
<evidence type="ECO:0000259" key="17">
    <source>
        <dbReference type="PROSITE" id="PS50137"/>
    </source>
</evidence>
<keyword evidence="5" id="KW-0677">Repeat</keyword>
<evidence type="ECO:0000259" key="21">
    <source>
        <dbReference type="PROSITE" id="PS51327"/>
    </source>
</evidence>
<comment type="cofactor">
    <cofactor evidence="1">
        <name>Mn(2+)</name>
        <dbReference type="ChEBI" id="CHEBI:29035"/>
    </cofactor>
</comment>
<evidence type="ECO:0000259" key="18">
    <source>
        <dbReference type="PROSITE" id="PS50142"/>
    </source>
</evidence>
<name>A0A8H8S7Q5_9HELO</name>
<evidence type="ECO:0000256" key="1">
    <source>
        <dbReference type="ARBA" id="ARBA00001936"/>
    </source>
</evidence>
<feature type="compositionally biased region" description="Acidic residues" evidence="16">
    <location>
        <begin position="1"/>
        <end position="10"/>
    </location>
</feature>
<keyword evidence="13" id="KW-0464">Manganese</keyword>
<evidence type="ECO:0000313" key="23">
    <source>
        <dbReference type="Proteomes" id="UP000443090"/>
    </source>
</evidence>
<keyword evidence="12" id="KW-0051">Antiviral defense</keyword>
<proteinExistence type="inferred from homology"/>
<dbReference type="GO" id="GO:0005737">
    <property type="term" value="C:cytoplasm"/>
    <property type="evidence" value="ECO:0007669"/>
    <property type="project" value="TreeGrafter"/>
</dbReference>
<gene>
    <name evidence="22" type="primary">DCL-2</name>
    <name evidence="22" type="ORF">LOCC1_G000944</name>
</gene>
<dbReference type="GO" id="GO:0050688">
    <property type="term" value="P:regulation of defense response to virus"/>
    <property type="evidence" value="ECO:0007669"/>
    <property type="project" value="UniProtKB-KW"/>
</dbReference>